<reference evidence="1" key="1">
    <citation type="submission" date="2018-05" db="EMBL/GenBank/DDBJ databases">
        <authorList>
            <person name="Lanie J.A."/>
            <person name="Ng W.-L."/>
            <person name="Kazmierczak K.M."/>
            <person name="Andrzejewski T.M."/>
            <person name="Davidsen T.M."/>
            <person name="Wayne K.J."/>
            <person name="Tettelin H."/>
            <person name="Glass J.I."/>
            <person name="Rusch D."/>
            <person name="Podicherti R."/>
            <person name="Tsui H.-C.T."/>
            <person name="Winkler M.E."/>
        </authorList>
    </citation>
    <scope>NUCLEOTIDE SEQUENCE</scope>
</reference>
<dbReference type="EMBL" id="UINC01218744">
    <property type="protein sequence ID" value="SVE45900.1"/>
    <property type="molecule type" value="Genomic_DNA"/>
</dbReference>
<evidence type="ECO:0000313" key="1">
    <source>
        <dbReference type="EMBL" id="SVE45900.1"/>
    </source>
</evidence>
<feature type="non-terminal residue" evidence="1">
    <location>
        <position position="1"/>
    </location>
</feature>
<organism evidence="1">
    <name type="scientific">marine metagenome</name>
    <dbReference type="NCBI Taxonomy" id="408172"/>
    <lineage>
        <taxon>unclassified sequences</taxon>
        <taxon>metagenomes</taxon>
        <taxon>ecological metagenomes</taxon>
    </lineage>
</organism>
<gene>
    <name evidence="1" type="ORF">METZ01_LOCUS498754</name>
</gene>
<accession>A0A383DNR7</accession>
<proteinExistence type="predicted"/>
<protein>
    <submittedName>
        <fullName evidence="1">Uncharacterized protein</fullName>
    </submittedName>
</protein>
<name>A0A383DNR7_9ZZZZ</name>
<dbReference type="AlphaFoldDB" id="A0A383DNR7"/>
<sequence length="23" mass="2626">YKSNSLGKMDLDLLYSELPILNV</sequence>